<keyword evidence="3" id="KW-0472">Membrane</keyword>
<reference evidence="6" key="1">
    <citation type="submission" date="2023-05" db="EMBL/GenBank/DDBJ databases">
        <title>High-quality long-read genome of Scophthalmus maximus.</title>
        <authorList>
            <person name="Lien S."/>
            <person name="Martinez P."/>
        </authorList>
    </citation>
    <scope>NUCLEOTIDE SEQUENCE [LARGE SCALE GENOMIC DNA]</scope>
</reference>
<evidence type="ECO:0000259" key="4">
    <source>
        <dbReference type="PROSITE" id="PS50195"/>
    </source>
</evidence>
<evidence type="ECO:0000256" key="2">
    <source>
        <dbReference type="SAM" id="MobiDB-lite"/>
    </source>
</evidence>
<keyword evidence="3" id="KW-0812">Transmembrane</keyword>
<feature type="domain" description="PX" evidence="4">
    <location>
        <begin position="539"/>
        <end position="669"/>
    </location>
</feature>
<name>A0A8D3CLA8_SCOMX</name>
<organism evidence="6 7">
    <name type="scientific">Scophthalmus maximus</name>
    <name type="common">Turbot</name>
    <name type="synonym">Psetta maxima</name>
    <dbReference type="NCBI Taxonomy" id="52904"/>
    <lineage>
        <taxon>Eukaryota</taxon>
        <taxon>Metazoa</taxon>
        <taxon>Chordata</taxon>
        <taxon>Craniata</taxon>
        <taxon>Vertebrata</taxon>
        <taxon>Euteleostomi</taxon>
        <taxon>Actinopterygii</taxon>
        <taxon>Neopterygii</taxon>
        <taxon>Teleostei</taxon>
        <taxon>Neoteleostei</taxon>
        <taxon>Acanthomorphata</taxon>
        <taxon>Carangaria</taxon>
        <taxon>Pleuronectiformes</taxon>
        <taxon>Pleuronectoidei</taxon>
        <taxon>Scophthalmidae</taxon>
        <taxon>Scophthalmus</taxon>
    </lineage>
</organism>
<evidence type="ECO:0000313" key="7">
    <source>
        <dbReference type="Proteomes" id="UP000694558"/>
    </source>
</evidence>
<evidence type="ECO:0000256" key="3">
    <source>
        <dbReference type="SAM" id="Phobius"/>
    </source>
</evidence>
<dbReference type="GO" id="GO:0035091">
    <property type="term" value="F:phosphatidylinositol binding"/>
    <property type="evidence" value="ECO:0007669"/>
    <property type="project" value="InterPro"/>
</dbReference>
<feature type="domain" description="PXA" evidence="5">
    <location>
        <begin position="159"/>
        <end position="335"/>
    </location>
</feature>
<dbReference type="InterPro" id="IPR003114">
    <property type="entry name" value="Phox_assoc"/>
</dbReference>
<feature type="region of interest" description="Disordered" evidence="2">
    <location>
        <begin position="783"/>
        <end position="802"/>
    </location>
</feature>
<dbReference type="PROSITE" id="PS50195">
    <property type="entry name" value="PX"/>
    <property type="match status" value="1"/>
</dbReference>
<protein>
    <recommendedName>
        <fullName evidence="8">Sorting nexin-19-like</fullName>
    </recommendedName>
</protein>
<keyword evidence="3" id="KW-1133">Transmembrane helix</keyword>
<dbReference type="InterPro" id="IPR001683">
    <property type="entry name" value="PX_dom"/>
</dbReference>
<evidence type="ECO:0000259" key="5">
    <source>
        <dbReference type="PROSITE" id="PS51207"/>
    </source>
</evidence>
<dbReference type="Pfam" id="PF08628">
    <property type="entry name" value="Nexin_C"/>
    <property type="match status" value="1"/>
</dbReference>
<dbReference type="GeneTree" id="ENSGT00950000182856"/>
<dbReference type="InterPro" id="IPR036871">
    <property type="entry name" value="PX_dom_sf"/>
</dbReference>
<dbReference type="InterPro" id="IPR013937">
    <property type="entry name" value="Sorting_nexin_C"/>
</dbReference>
<gene>
    <name evidence="6" type="primary">snx19a</name>
</gene>
<dbReference type="PANTHER" id="PTHR22775:SF33">
    <property type="entry name" value="SNX19A PROTEIN"/>
    <property type="match status" value="1"/>
</dbReference>
<dbReference type="SMART" id="SM00312">
    <property type="entry name" value="PX"/>
    <property type="match status" value="1"/>
</dbReference>
<feature type="transmembrane region" description="Helical" evidence="3">
    <location>
        <begin position="96"/>
        <end position="126"/>
    </location>
</feature>
<dbReference type="Proteomes" id="UP000694558">
    <property type="component" value="Chromosome 4"/>
</dbReference>
<dbReference type="Gene3D" id="3.30.1520.10">
    <property type="entry name" value="Phox-like domain"/>
    <property type="match status" value="1"/>
</dbReference>
<dbReference type="AlphaFoldDB" id="A0A8D3CLA8"/>
<comment type="similarity">
    <text evidence="1">Belongs to the sorting nexin family.</text>
</comment>
<dbReference type="SUPFAM" id="SSF64268">
    <property type="entry name" value="PX domain"/>
    <property type="match status" value="1"/>
</dbReference>
<dbReference type="PANTHER" id="PTHR22775">
    <property type="entry name" value="SORTING NEXIN"/>
    <property type="match status" value="1"/>
</dbReference>
<sequence length="979" mass="109926">MAVVGRMDTLLLLASSEWRWTTEDSPVRRSALQRHYEEEEEEDVPCPSRCSCYKAPISTVPNTLHLLTAMPSSKSSNHWTLSELLGQRRLLGLGALLAWLVLFHLLVNVWLLCIFTSLLVVLGGWLGSRAVLDANSLLHLEHFLPLGVINPPLYSPEHEWRLNHEIDSAVHKAVRDFVSSWYRTLLPEVEGEFERAVRNSMLESVMELKERGRRVDRKALVQRLLELYGCHLQSYMTAKQIQSTQREAVSLWQLYSKVDSPHPAVRSEATELSYSRALVNLVLHVLVPYPQMETRTGGYMVTELITCNVLLPLISRASDPDWLNQTIVDIFTRSREPQELDEHPTAALYRCQIPRESWTTCRSLSSSEQAGLSSKSSSDLDDQQSHGTFCDWDSSQSSLVSLTSVEKLESCHAGLLTPCKVNCCSLTSGHCSQSSESKIISLDSLIQSDSEDELTGGLCDCGPPTNFCSVSPLKDDEAFGCFGPLKNLGPKVVVPEDSQWPAGIAQEKSPSCSPRRFCLTSYNFDSPNNQAAPVQIQNVQISGTVAAKEQRGAGTHPYTLYTVKFEKLAEAENGAALQSAACHSVNRRYSEFLNLQTRLEEKPEVKKLIKNVKGPKKMFPDLSFGNADSERVEARKSQLDTFLKQLSSIPETANSEDMQEFLAVQTDVCTYFGRKPFVKSRIDKMMENALDTLKTAFPYPEPLSPTEDLEGDTDGRTMDHRKYRRLMFPSKISPSLNIPDLHPKVTYCFSEGSAVLNGMPLSGLESFVKEQEIILCGQNEKETTKQSCGQPDRDKKTPGKTHGTDTAVADVALNILCLLMKDQWSWLCTENIQKTIRLLFGTFIERWLDVGVAHLTSAPCWVIYLQVLQEAVWPGGTLPAQPRPERSAAEREETKEQCLDCLMQLLPELITEMLGHEKYRLTLETMLESLQDHQINKHLIYCICDLLLELLIPESCDEASQRALLQSLTKDPERDSPHT</sequence>
<accession>A0A8D3CLA8</accession>
<dbReference type="Ensembl" id="ENSSMAT00000051716.1">
    <property type="protein sequence ID" value="ENSSMAP00000048066.1"/>
    <property type="gene ID" value="ENSSMAG00000014317.2"/>
</dbReference>
<dbReference type="PROSITE" id="PS51207">
    <property type="entry name" value="PXA"/>
    <property type="match status" value="1"/>
</dbReference>
<reference evidence="6" key="2">
    <citation type="submission" date="2025-08" db="UniProtKB">
        <authorList>
            <consortium name="Ensembl"/>
        </authorList>
    </citation>
    <scope>IDENTIFICATION</scope>
</reference>
<dbReference type="Pfam" id="PF00787">
    <property type="entry name" value="PX"/>
    <property type="match status" value="1"/>
</dbReference>
<evidence type="ECO:0008006" key="8">
    <source>
        <dbReference type="Google" id="ProtNLM"/>
    </source>
</evidence>
<evidence type="ECO:0000256" key="1">
    <source>
        <dbReference type="ARBA" id="ARBA00010883"/>
    </source>
</evidence>
<dbReference type="Pfam" id="PF02194">
    <property type="entry name" value="PXA"/>
    <property type="match status" value="1"/>
</dbReference>
<evidence type="ECO:0000313" key="6">
    <source>
        <dbReference type="Ensembl" id="ENSSMAP00000048066.1"/>
    </source>
</evidence>
<dbReference type="SMART" id="SM00313">
    <property type="entry name" value="PXA"/>
    <property type="match status" value="1"/>
</dbReference>
<proteinExistence type="inferred from homology"/>